<gene>
    <name evidence="6" type="ORF">JIN87_02910</name>
</gene>
<evidence type="ECO:0000256" key="5">
    <source>
        <dbReference type="ARBA" id="ARBA00023014"/>
    </source>
</evidence>
<keyword evidence="1" id="KW-0004">4Fe-4S</keyword>
<dbReference type="RefSeq" id="WP_200354017.1">
    <property type="nucleotide sequence ID" value="NZ_JAENIL010000004.1"/>
</dbReference>
<keyword evidence="3" id="KW-0560">Oxidoreductase</keyword>
<dbReference type="Pfam" id="PF12831">
    <property type="entry name" value="FAD_oxidored"/>
    <property type="match status" value="1"/>
</dbReference>
<evidence type="ECO:0000256" key="3">
    <source>
        <dbReference type="ARBA" id="ARBA00023002"/>
    </source>
</evidence>
<dbReference type="InterPro" id="IPR036188">
    <property type="entry name" value="FAD/NAD-bd_sf"/>
</dbReference>
<evidence type="ECO:0000256" key="4">
    <source>
        <dbReference type="ARBA" id="ARBA00023004"/>
    </source>
</evidence>
<dbReference type="AlphaFoldDB" id="A0A934RQQ8"/>
<evidence type="ECO:0000313" key="7">
    <source>
        <dbReference type="Proteomes" id="UP000617628"/>
    </source>
</evidence>
<reference evidence="6" key="1">
    <citation type="submission" date="2021-01" db="EMBL/GenBank/DDBJ databases">
        <title>Modified the classification status of verrucomicrobia.</title>
        <authorList>
            <person name="Feng X."/>
        </authorList>
    </citation>
    <scope>NUCLEOTIDE SEQUENCE</scope>
    <source>
        <strain evidence="6">KCTC 13126</strain>
    </source>
</reference>
<dbReference type="GO" id="GO:0046872">
    <property type="term" value="F:metal ion binding"/>
    <property type="evidence" value="ECO:0007669"/>
    <property type="project" value="UniProtKB-KW"/>
</dbReference>
<keyword evidence="4" id="KW-0408">Iron</keyword>
<dbReference type="GO" id="GO:0051539">
    <property type="term" value="F:4 iron, 4 sulfur cluster binding"/>
    <property type="evidence" value="ECO:0007669"/>
    <property type="project" value="UniProtKB-KW"/>
</dbReference>
<keyword evidence="2" id="KW-0479">Metal-binding</keyword>
<organism evidence="6 7">
    <name type="scientific">Pelagicoccus mobilis</name>
    <dbReference type="NCBI Taxonomy" id="415221"/>
    <lineage>
        <taxon>Bacteria</taxon>
        <taxon>Pseudomonadati</taxon>
        <taxon>Verrucomicrobiota</taxon>
        <taxon>Opitutia</taxon>
        <taxon>Puniceicoccales</taxon>
        <taxon>Pelagicoccaceae</taxon>
        <taxon>Pelagicoccus</taxon>
    </lineage>
</organism>
<dbReference type="Gene3D" id="2.60.120.260">
    <property type="entry name" value="Galactose-binding domain-like"/>
    <property type="match status" value="1"/>
</dbReference>
<keyword evidence="5" id="KW-0411">Iron-sulfur</keyword>
<name>A0A934RQQ8_9BACT</name>
<evidence type="ECO:0000256" key="1">
    <source>
        <dbReference type="ARBA" id="ARBA00022485"/>
    </source>
</evidence>
<dbReference type="Proteomes" id="UP000617628">
    <property type="component" value="Unassembled WGS sequence"/>
</dbReference>
<dbReference type="Gene3D" id="3.50.50.60">
    <property type="entry name" value="FAD/NAD(P)-binding domain"/>
    <property type="match status" value="1"/>
</dbReference>
<evidence type="ECO:0000256" key="2">
    <source>
        <dbReference type="ARBA" id="ARBA00022723"/>
    </source>
</evidence>
<dbReference type="PANTHER" id="PTHR43498:SF1">
    <property type="entry name" value="COB--COM HETERODISULFIDE REDUCTASE IRON-SULFUR SUBUNIT A"/>
    <property type="match status" value="1"/>
</dbReference>
<evidence type="ECO:0000313" key="6">
    <source>
        <dbReference type="EMBL" id="MBK1875800.1"/>
    </source>
</evidence>
<dbReference type="InterPro" id="IPR039650">
    <property type="entry name" value="HdrA-like"/>
</dbReference>
<dbReference type="EMBL" id="JAENIL010000004">
    <property type="protein sequence ID" value="MBK1875800.1"/>
    <property type="molecule type" value="Genomic_DNA"/>
</dbReference>
<accession>A0A934RQQ8</accession>
<dbReference type="GO" id="GO:0016491">
    <property type="term" value="F:oxidoreductase activity"/>
    <property type="evidence" value="ECO:0007669"/>
    <property type="project" value="UniProtKB-KW"/>
</dbReference>
<proteinExistence type="predicted"/>
<protein>
    <submittedName>
        <fullName evidence="6">FAD-dependent oxidoreductase</fullName>
    </submittedName>
</protein>
<dbReference type="PANTHER" id="PTHR43498">
    <property type="entry name" value="FERREDOXIN:COB-COM HETERODISULFIDE REDUCTASE SUBUNIT A"/>
    <property type="match status" value="1"/>
</dbReference>
<dbReference type="SUPFAM" id="SSF51905">
    <property type="entry name" value="FAD/NAD(P)-binding domain"/>
    <property type="match status" value="1"/>
</dbReference>
<comment type="caution">
    <text evidence="6">The sequence shown here is derived from an EMBL/GenBank/DDBJ whole genome shotgun (WGS) entry which is preliminary data.</text>
</comment>
<sequence length="653" mass="73512">MNRRDFFKKGAKGAVAASLIPMGANASQNSEYSGTRDEDQWLQLGSGKRIKPDRKKTVQYDVAVLGGGMAGMCAAVAAARNGAKTVLVQDRPVLGGNASSEIRVNMNGVTHQRPDGMAKRETGIVEEMLIHNRFLNPQESYSMWDHVLYDFVTQEPNLEVMMNTQAIKANMTGDRIKSARCWQLTTETEYTIKADQFIDCSGDGMLAATAGALYRTGREAKSEFKEKFAPEKADGWQMGASILLHAKDMGKPTPYTPPSFVREFDAEKTHHHRLKGLEKSFKPGNITSHITGFWWVELGSEFDNIADLEKNRHKLMGYLHGVWDYIKNSGKYPEAENFAIEWVGSFPGRRESRRFIGDHVLRESDLTEYRHFEDAVAYGGWSLDEHNPGGIEDLEEPPSYFHDKFTKIYEIPYRSLYSRNISNLLFAGRNISQTHIALSSSRVMGTCALMGQAAGTAAAICIEKNTSPRGVYQKHLTQLKEQLMRDDAFIPNHPAEDPDNLAKTASVAFASSTKSGDVKLLLDGYSRDALGETHHWKSDGLPAQVQYEWENPIEFSKVEIKCDTNVKRNLMLRRTYTLSEKYTNTVPVEMLKSLEVEARVRGKWVTVGTNSENKRRLIKFAFDPVRATAVRITLRETYGAKHAKLHEVRIYES</sequence>
<keyword evidence="7" id="KW-1185">Reference proteome</keyword>